<sequence>MKKWIGAAGLFALFIWMLLYSRLSIQGAANGLLLWYQTVLPSILPALILSKLLIFTGGDQLLSGIFAPISRLFMKLTSHGTYALLIGLLCGYPAGMKTAADLYRGGRLEQEESRRLMACLSFPSPMFLTGYIYTGLLAQSFPFWKLALAVYFPPLAAEIILALIFRVKNFSRQISAQNTRKLIPVIQKKNPAKQDSPAFAEALDEILMDSCTTVVKIGLLMMLFSVLATCIQQLLPGTPVLQMGASGLLEMTTGSYLAAKSTLSPAWQAACITFFICFGGLSVAAQSISAGKGLPFTVWQYLFWKLFHGAASAALLLALWYV</sequence>
<feature type="transmembrane region" description="Helical" evidence="1">
    <location>
        <begin position="6"/>
        <end position="25"/>
    </location>
</feature>
<keyword evidence="1" id="KW-1133">Transmembrane helix</keyword>
<keyword evidence="1" id="KW-0472">Membrane</keyword>
<proteinExistence type="predicted"/>
<gene>
    <name evidence="2" type="ORF">EV209_2637</name>
</gene>
<comment type="caution">
    <text evidence="2">The sequence shown here is derived from an EMBL/GenBank/DDBJ whole genome shotgun (WGS) entry which is preliminary data.</text>
</comment>
<feature type="transmembrane region" description="Helical" evidence="1">
    <location>
        <begin position="146"/>
        <end position="165"/>
    </location>
</feature>
<dbReference type="Proteomes" id="UP000292927">
    <property type="component" value="Unassembled WGS sequence"/>
</dbReference>
<keyword evidence="1" id="KW-0812">Transmembrane</keyword>
<accession>A0A4Q7NZU9</accession>
<keyword evidence="3" id="KW-1185">Reference proteome</keyword>
<dbReference type="RefSeq" id="WP_130435896.1">
    <property type="nucleotide sequence ID" value="NZ_SGXF01000006.1"/>
</dbReference>
<protein>
    <submittedName>
        <fullName evidence="2">Sporulation integral membrane protein YlbJ</fullName>
    </submittedName>
</protein>
<dbReference type="OrthoDB" id="1645614at2"/>
<dbReference type="EMBL" id="SGXF01000006">
    <property type="protein sequence ID" value="RZS92894.1"/>
    <property type="molecule type" value="Genomic_DNA"/>
</dbReference>
<feature type="transmembrane region" description="Helical" evidence="1">
    <location>
        <begin position="217"/>
        <end position="235"/>
    </location>
</feature>
<reference evidence="2 3" key="1">
    <citation type="submission" date="2019-02" db="EMBL/GenBank/DDBJ databases">
        <title>Genomic Encyclopedia of Type Strains, Phase IV (KMG-IV): sequencing the most valuable type-strain genomes for metagenomic binning, comparative biology and taxonomic classification.</title>
        <authorList>
            <person name="Goeker M."/>
        </authorList>
    </citation>
    <scope>NUCLEOTIDE SEQUENCE [LARGE SCALE GENOMIC DNA]</scope>
    <source>
        <strain evidence="2 3">DSM 29486</strain>
    </source>
</reference>
<dbReference type="AlphaFoldDB" id="A0A4Q7NZU9"/>
<evidence type="ECO:0000313" key="2">
    <source>
        <dbReference type="EMBL" id="RZS92894.1"/>
    </source>
</evidence>
<organism evidence="2 3">
    <name type="scientific">Cuneatibacter caecimuris</name>
    <dbReference type="NCBI Taxonomy" id="1796618"/>
    <lineage>
        <taxon>Bacteria</taxon>
        <taxon>Bacillati</taxon>
        <taxon>Bacillota</taxon>
        <taxon>Clostridia</taxon>
        <taxon>Lachnospirales</taxon>
        <taxon>Lachnospiraceae</taxon>
        <taxon>Cuneatibacter</taxon>
    </lineage>
</organism>
<evidence type="ECO:0000313" key="3">
    <source>
        <dbReference type="Proteomes" id="UP000292927"/>
    </source>
</evidence>
<feature type="transmembrane region" description="Helical" evidence="1">
    <location>
        <begin position="116"/>
        <end position="134"/>
    </location>
</feature>
<name>A0A4Q7NZU9_9FIRM</name>
<feature type="transmembrane region" description="Helical" evidence="1">
    <location>
        <begin position="301"/>
        <end position="321"/>
    </location>
</feature>
<feature type="transmembrane region" description="Helical" evidence="1">
    <location>
        <begin position="266"/>
        <end position="289"/>
    </location>
</feature>
<feature type="transmembrane region" description="Helical" evidence="1">
    <location>
        <begin position="76"/>
        <end position="95"/>
    </location>
</feature>
<feature type="transmembrane region" description="Helical" evidence="1">
    <location>
        <begin position="32"/>
        <end position="56"/>
    </location>
</feature>
<evidence type="ECO:0000256" key="1">
    <source>
        <dbReference type="SAM" id="Phobius"/>
    </source>
</evidence>